<evidence type="ECO:0000313" key="2">
    <source>
        <dbReference type="Proteomes" id="UP001328107"/>
    </source>
</evidence>
<keyword evidence="2" id="KW-1185">Reference proteome</keyword>
<dbReference type="Proteomes" id="UP001328107">
    <property type="component" value="Unassembled WGS sequence"/>
</dbReference>
<proteinExistence type="predicted"/>
<sequence length="224" mass="25047">MCRNRSGPKWMPPYHLVTTTINPLAFIDRRICIILGEAPCSPSSSQSSIWNICPSFSVLTRYAYMLCVARAILLFRFSSVSTRWTSSLELTLAMCACKVLFLSRKISPVWMGGHSSVDRSTTVSSGAAVRDPPSIDSGGDCKEESAGSCSISWRNSVTTPIQTKRIGHPIFSRYDSSSWELSRFLCPMSSCGQLSVYLGGLLQEFAIYDFKLWHLFRKLFNISR</sequence>
<dbReference type="AlphaFoldDB" id="A0AAN4YZC9"/>
<gene>
    <name evidence="1" type="ORF">PMAYCL1PPCAC_01231</name>
</gene>
<protein>
    <submittedName>
        <fullName evidence="1">Uncharacterized protein</fullName>
    </submittedName>
</protein>
<accession>A0AAN4YZC9</accession>
<reference evidence="2" key="1">
    <citation type="submission" date="2022-10" db="EMBL/GenBank/DDBJ databases">
        <title>Genome assembly of Pristionchus species.</title>
        <authorList>
            <person name="Yoshida K."/>
            <person name="Sommer R.J."/>
        </authorList>
    </citation>
    <scope>NUCLEOTIDE SEQUENCE [LARGE SCALE GENOMIC DNA]</scope>
    <source>
        <strain evidence="2">RS5460</strain>
    </source>
</reference>
<organism evidence="1 2">
    <name type="scientific">Pristionchus mayeri</name>
    <dbReference type="NCBI Taxonomy" id="1317129"/>
    <lineage>
        <taxon>Eukaryota</taxon>
        <taxon>Metazoa</taxon>
        <taxon>Ecdysozoa</taxon>
        <taxon>Nematoda</taxon>
        <taxon>Chromadorea</taxon>
        <taxon>Rhabditida</taxon>
        <taxon>Rhabditina</taxon>
        <taxon>Diplogasteromorpha</taxon>
        <taxon>Diplogasteroidea</taxon>
        <taxon>Neodiplogasteridae</taxon>
        <taxon>Pristionchus</taxon>
    </lineage>
</organism>
<dbReference type="EMBL" id="BTRK01000001">
    <property type="protein sequence ID" value="GMR31036.1"/>
    <property type="molecule type" value="Genomic_DNA"/>
</dbReference>
<name>A0AAN4YZC9_9BILA</name>
<evidence type="ECO:0000313" key="1">
    <source>
        <dbReference type="EMBL" id="GMR31036.1"/>
    </source>
</evidence>
<comment type="caution">
    <text evidence="1">The sequence shown here is derived from an EMBL/GenBank/DDBJ whole genome shotgun (WGS) entry which is preliminary data.</text>
</comment>